<protein>
    <submittedName>
        <fullName evidence="1">Uncharacterized protein</fullName>
    </submittedName>
</protein>
<dbReference type="Proteomes" id="UP001470230">
    <property type="component" value="Unassembled WGS sequence"/>
</dbReference>
<proteinExistence type="predicted"/>
<reference evidence="1 2" key="1">
    <citation type="submission" date="2024-04" db="EMBL/GenBank/DDBJ databases">
        <title>Tritrichomonas musculus Genome.</title>
        <authorList>
            <person name="Alves-Ferreira E."/>
            <person name="Grigg M."/>
            <person name="Lorenzi H."/>
            <person name="Galac M."/>
        </authorList>
    </citation>
    <scope>NUCLEOTIDE SEQUENCE [LARGE SCALE GENOMIC DNA]</scope>
    <source>
        <strain evidence="1 2">EAF2021</strain>
    </source>
</reference>
<evidence type="ECO:0000313" key="1">
    <source>
        <dbReference type="EMBL" id="KAK8863562.1"/>
    </source>
</evidence>
<sequence length="762" mass="89305">MSITNDFFVYYQGEEDYFLKIKTTYAKYSNLFQLFGSFLNEFVTTFNLKNINTANTQFYYIDTITDKKTLVTNFSLNIPESKYEYLIRPKEITDDSYPNALTDDCLIDSMIEKGQDFESRRFYFTAYSFYLAAGEKAIPNLVKMFYELNDFQSITKYLDDISTQYDKDPYLNEILGYTYEWMNDKSKAIETFWLFKDREPIQSVAYNRLLFSSGSIKARNQPKVSIEKEILSCMKPGEIIFDTQSIADNSFFCKPPRSEKIYTYEVIKTFTERSLFKEAIEFCIKNARFFKLNLPILANKSELALNFVSAISNETLTFSIAREVCACFINQNQSDAAIKLATFLYNQNKVEINSISLLMHIYYSTAKFDKIATVASEMIENFDPKARYYDIRLDSLLMRMMKIPAFNQNFDSDNEINLKRYGMERHGISINTQELDLVQNCNRYSFVIYIVFYLLVNHNLREVNDIMPLYFKSIKWGLEFRKKDELTEIFNILSQVNSNIVTSLYFSPENKKFFVFGDFSVLIFANVVFKVTEKAINGESDAFVECPSSKNGKNKSKNIINLNDFQDFWSYQAMMNQDENGTLVQAECLVIPEFSLWRLREGKKRKFVSASFDSRLKDIKDALNKSKSIDDPVVFMFGKRDVTKHIPNLILKRKFKSFEELKNEYSSLFLDAIRKIRSFLPRAKIIIQLDYSNYSNSNYSTLFYEAISQNVPDNVEIILPLEKYKRTFLSQNVSLTNEKIIDVVNSYLYQQFIDKSKKLYNK</sequence>
<comment type="caution">
    <text evidence="1">The sequence shown here is derived from an EMBL/GenBank/DDBJ whole genome shotgun (WGS) entry which is preliminary data.</text>
</comment>
<dbReference type="EMBL" id="JAPFFF010000017">
    <property type="protein sequence ID" value="KAK8863562.1"/>
    <property type="molecule type" value="Genomic_DNA"/>
</dbReference>
<name>A0ABR2IK32_9EUKA</name>
<evidence type="ECO:0000313" key="2">
    <source>
        <dbReference type="Proteomes" id="UP001470230"/>
    </source>
</evidence>
<organism evidence="1 2">
    <name type="scientific">Tritrichomonas musculus</name>
    <dbReference type="NCBI Taxonomy" id="1915356"/>
    <lineage>
        <taxon>Eukaryota</taxon>
        <taxon>Metamonada</taxon>
        <taxon>Parabasalia</taxon>
        <taxon>Tritrichomonadida</taxon>
        <taxon>Tritrichomonadidae</taxon>
        <taxon>Tritrichomonas</taxon>
    </lineage>
</organism>
<keyword evidence="2" id="KW-1185">Reference proteome</keyword>
<gene>
    <name evidence="1" type="ORF">M9Y10_011248</name>
</gene>
<accession>A0ABR2IK32</accession>